<dbReference type="Pfam" id="PF00059">
    <property type="entry name" value="Lectin_C"/>
    <property type="match status" value="1"/>
</dbReference>
<dbReference type="PANTHER" id="PTHR22803">
    <property type="entry name" value="MANNOSE, PHOSPHOLIPASE, LECTIN RECEPTOR RELATED"/>
    <property type="match status" value="1"/>
</dbReference>
<proteinExistence type="predicted"/>
<dbReference type="SUPFAM" id="SSF56436">
    <property type="entry name" value="C-type lectin-like"/>
    <property type="match status" value="1"/>
</dbReference>
<dbReference type="Gene3D" id="3.10.100.10">
    <property type="entry name" value="Mannose-Binding Protein A, subunit A"/>
    <property type="match status" value="1"/>
</dbReference>
<comment type="caution">
    <text evidence="2">The sequence shown here is derived from an EMBL/GenBank/DDBJ whole genome shotgun (WGS) entry which is preliminary data.</text>
</comment>
<keyword evidence="2" id="KW-0675">Receptor</keyword>
<evidence type="ECO:0000313" key="3">
    <source>
        <dbReference type="Proteomes" id="UP000735302"/>
    </source>
</evidence>
<organism evidence="2 3">
    <name type="scientific">Plakobranchus ocellatus</name>
    <dbReference type="NCBI Taxonomy" id="259542"/>
    <lineage>
        <taxon>Eukaryota</taxon>
        <taxon>Metazoa</taxon>
        <taxon>Spiralia</taxon>
        <taxon>Lophotrochozoa</taxon>
        <taxon>Mollusca</taxon>
        <taxon>Gastropoda</taxon>
        <taxon>Heterobranchia</taxon>
        <taxon>Euthyneura</taxon>
        <taxon>Panpulmonata</taxon>
        <taxon>Sacoglossa</taxon>
        <taxon>Placobranchoidea</taxon>
        <taxon>Plakobranchidae</taxon>
        <taxon>Plakobranchus</taxon>
    </lineage>
</organism>
<dbReference type="InterPro" id="IPR001304">
    <property type="entry name" value="C-type_lectin-like"/>
</dbReference>
<protein>
    <submittedName>
        <fullName evidence="2">Macrophage mannose receptor 1</fullName>
    </submittedName>
</protein>
<dbReference type="InterPro" id="IPR016187">
    <property type="entry name" value="CTDL_fold"/>
</dbReference>
<dbReference type="Proteomes" id="UP000735302">
    <property type="component" value="Unassembled WGS sequence"/>
</dbReference>
<accession>A0AAV3ZF03</accession>
<reference evidence="2 3" key="1">
    <citation type="journal article" date="2021" name="Elife">
        <title>Chloroplast acquisition without the gene transfer in kleptoplastic sea slugs, Plakobranchus ocellatus.</title>
        <authorList>
            <person name="Maeda T."/>
            <person name="Takahashi S."/>
            <person name="Yoshida T."/>
            <person name="Shimamura S."/>
            <person name="Takaki Y."/>
            <person name="Nagai Y."/>
            <person name="Toyoda A."/>
            <person name="Suzuki Y."/>
            <person name="Arimoto A."/>
            <person name="Ishii H."/>
            <person name="Satoh N."/>
            <person name="Nishiyama T."/>
            <person name="Hasebe M."/>
            <person name="Maruyama T."/>
            <person name="Minagawa J."/>
            <person name="Obokata J."/>
            <person name="Shigenobu S."/>
        </authorList>
    </citation>
    <scope>NUCLEOTIDE SEQUENCE [LARGE SCALE GENOMIC DNA]</scope>
</reference>
<dbReference type="CDD" id="cd00037">
    <property type="entry name" value="CLECT"/>
    <property type="match status" value="1"/>
</dbReference>
<dbReference type="EMBL" id="BLXT01002312">
    <property type="protein sequence ID" value="GFN93159.1"/>
    <property type="molecule type" value="Genomic_DNA"/>
</dbReference>
<dbReference type="InterPro" id="IPR050111">
    <property type="entry name" value="C-type_lectin/snaclec_domain"/>
</dbReference>
<evidence type="ECO:0000313" key="2">
    <source>
        <dbReference type="EMBL" id="GFN93159.1"/>
    </source>
</evidence>
<sequence>MFVKQERLSWPEAKKSCEEKNASLFAIYDRQEIPKGLDDSYWTGMNEIRRRTVFRWSTGHVADFSLIMRDDNTTSPKIGKTFAFCNLFYFVSFANKIAFWGFENSKSYARWKKGKPFDRSEKKCAMLTAEGAWRTRNCRRRYPYICEITSGRKAKPPKLYVGNHKGRGILVLGRQLKATCSGFVPLNARLEWLIHDAKYRRSLLIPNEISSFGK</sequence>
<dbReference type="PROSITE" id="PS50041">
    <property type="entry name" value="C_TYPE_LECTIN_2"/>
    <property type="match status" value="1"/>
</dbReference>
<gene>
    <name evidence="2" type="ORF">PoB_001966500</name>
</gene>
<dbReference type="InterPro" id="IPR016186">
    <property type="entry name" value="C-type_lectin-like/link_sf"/>
</dbReference>
<feature type="domain" description="C-type lectin" evidence="1">
    <location>
        <begin position="1"/>
        <end position="147"/>
    </location>
</feature>
<dbReference type="AlphaFoldDB" id="A0AAV3ZF03"/>
<evidence type="ECO:0000259" key="1">
    <source>
        <dbReference type="PROSITE" id="PS50041"/>
    </source>
</evidence>
<name>A0AAV3ZF03_9GAST</name>
<keyword evidence="3" id="KW-1185">Reference proteome</keyword>